<comment type="caution">
    <text evidence="2">The sequence shown here is derived from an EMBL/GenBank/DDBJ whole genome shotgun (WGS) entry which is preliminary data.</text>
</comment>
<feature type="transmembrane region" description="Helical" evidence="1">
    <location>
        <begin position="124"/>
        <end position="144"/>
    </location>
</feature>
<evidence type="ECO:0000313" key="2">
    <source>
        <dbReference type="EMBL" id="MEE2036439.1"/>
    </source>
</evidence>
<organism evidence="2 3">
    <name type="scientific">Nocardiopsis codii</name>
    <dbReference type="NCBI Taxonomy" id="3065942"/>
    <lineage>
        <taxon>Bacteria</taxon>
        <taxon>Bacillati</taxon>
        <taxon>Actinomycetota</taxon>
        <taxon>Actinomycetes</taxon>
        <taxon>Streptosporangiales</taxon>
        <taxon>Nocardiopsidaceae</taxon>
        <taxon>Nocardiopsis</taxon>
    </lineage>
</organism>
<protein>
    <submittedName>
        <fullName evidence="2">Transporter</fullName>
    </submittedName>
</protein>
<keyword evidence="1" id="KW-0472">Membrane</keyword>
<feature type="transmembrane region" description="Helical" evidence="1">
    <location>
        <begin position="85"/>
        <end position="104"/>
    </location>
</feature>
<feature type="transmembrane region" description="Helical" evidence="1">
    <location>
        <begin position="54"/>
        <end position="73"/>
    </location>
</feature>
<dbReference type="RefSeq" id="WP_330090244.1">
    <property type="nucleotide sequence ID" value="NZ_JAUZMY010000003.1"/>
</dbReference>
<keyword evidence="1" id="KW-1133">Transmembrane helix</keyword>
<dbReference type="EMBL" id="JAUZMY010000003">
    <property type="protein sequence ID" value="MEE2036439.1"/>
    <property type="molecule type" value="Genomic_DNA"/>
</dbReference>
<dbReference type="Proteomes" id="UP001356095">
    <property type="component" value="Unassembled WGS sequence"/>
</dbReference>
<accession>A0ABU7K2F8</accession>
<proteinExistence type="predicted"/>
<sequence length="160" mass="16683">MTYRPLTPVSAPRAILLAAVAALIASVLLLLAAWGLRAYIAAYHPTPDANIGAGMLLTALPVVLAPLLAWPLLRLVRLPYPGLTALISVPPLLVLSFAGMMLWVEVDLRMPVDSAYTAIDPLLTSGAVDAVVLAASLAIAALVTSRMHAARHAREHGAAG</sequence>
<keyword evidence="1" id="KW-0812">Transmembrane</keyword>
<evidence type="ECO:0000256" key="1">
    <source>
        <dbReference type="SAM" id="Phobius"/>
    </source>
</evidence>
<keyword evidence="3" id="KW-1185">Reference proteome</keyword>
<evidence type="ECO:0000313" key="3">
    <source>
        <dbReference type="Proteomes" id="UP001356095"/>
    </source>
</evidence>
<reference evidence="2 3" key="1">
    <citation type="submission" date="2023-08" db="EMBL/GenBank/DDBJ databases">
        <authorList>
            <person name="Girao M."/>
            <person name="Carvalho M.F."/>
        </authorList>
    </citation>
    <scope>NUCLEOTIDE SEQUENCE [LARGE SCALE GENOMIC DNA]</scope>
    <source>
        <strain evidence="2 3">CT-R113</strain>
    </source>
</reference>
<gene>
    <name evidence="2" type="ORF">Q8791_04280</name>
</gene>
<name>A0ABU7K2F8_9ACTN</name>